<evidence type="ECO:0000313" key="3">
    <source>
        <dbReference type="EMBL" id="KAG5385816.1"/>
    </source>
</evidence>
<feature type="transmembrane region" description="Helical" evidence="2">
    <location>
        <begin position="715"/>
        <end position="731"/>
    </location>
</feature>
<feature type="transmembrane region" description="Helical" evidence="2">
    <location>
        <begin position="775"/>
        <end position="792"/>
    </location>
</feature>
<dbReference type="PANTHER" id="PTHR13465">
    <property type="entry name" value="UPF0183 PROTEIN"/>
    <property type="match status" value="1"/>
</dbReference>
<dbReference type="Pfam" id="PF11833">
    <property type="entry name" value="CPP1-like"/>
    <property type="match status" value="1"/>
</dbReference>
<evidence type="ECO:0008006" key="5">
    <source>
        <dbReference type="Google" id="ProtNLM"/>
    </source>
</evidence>
<dbReference type="Pfam" id="PF03676">
    <property type="entry name" value="PHAF1"/>
    <property type="match status" value="1"/>
</dbReference>
<dbReference type="PANTHER" id="PTHR13465:SF2">
    <property type="entry name" value="PHAGOSOME ASSEMBLY FACTOR 1"/>
    <property type="match status" value="1"/>
</dbReference>
<reference evidence="3 4" key="1">
    <citation type="submission" date="2021-03" db="EMBL/GenBank/DDBJ databases">
        <authorList>
            <person name="King G.J."/>
            <person name="Bancroft I."/>
            <person name="Baten A."/>
            <person name="Bloomfield J."/>
            <person name="Borpatragohain P."/>
            <person name="He Z."/>
            <person name="Irish N."/>
            <person name="Irwin J."/>
            <person name="Liu K."/>
            <person name="Mauleon R.P."/>
            <person name="Moore J."/>
            <person name="Morris R."/>
            <person name="Ostergaard L."/>
            <person name="Wang B."/>
            <person name="Wells R."/>
        </authorList>
    </citation>
    <scope>NUCLEOTIDE SEQUENCE [LARGE SCALE GENOMIC DNA]</scope>
    <source>
        <strain evidence="3">R-o-18</strain>
        <tissue evidence="3">Leaf</tissue>
    </source>
</reference>
<protein>
    <recommendedName>
        <fullName evidence="5">J domain-containing protein</fullName>
    </recommendedName>
</protein>
<keyword evidence="2" id="KW-0812">Transmembrane</keyword>
<evidence type="ECO:0000256" key="1">
    <source>
        <dbReference type="ARBA" id="ARBA00024339"/>
    </source>
</evidence>
<name>A0ABQ7LGW5_BRACM</name>
<evidence type="ECO:0000256" key="2">
    <source>
        <dbReference type="SAM" id="Phobius"/>
    </source>
</evidence>
<organism evidence="3 4">
    <name type="scientific">Brassica rapa subsp. trilocularis</name>
    <dbReference type="NCBI Taxonomy" id="1813537"/>
    <lineage>
        <taxon>Eukaryota</taxon>
        <taxon>Viridiplantae</taxon>
        <taxon>Streptophyta</taxon>
        <taxon>Embryophyta</taxon>
        <taxon>Tracheophyta</taxon>
        <taxon>Spermatophyta</taxon>
        <taxon>Magnoliopsida</taxon>
        <taxon>eudicotyledons</taxon>
        <taxon>Gunneridae</taxon>
        <taxon>Pentapetalae</taxon>
        <taxon>rosids</taxon>
        <taxon>malvids</taxon>
        <taxon>Brassicales</taxon>
        <taxon>Brassicaceae</taxon>
        <taxon>Brassiceae</taxon>
        <taxon>Brassica</taxon>
    </lineage>
</organism>
<dbReference type="InterPro" id="IPR039156">
    <property type="entry name" value="PHAF1/BROMI"/>
</dbReference>
<proteinExistence type="inferred from homology"/>
<feature type="transmembrane region" description="Helical" evidence="2">
    <location>
        <begin position="738"/>
        <end position="763"/>
    </location>
</feature>
<keyword evidence="2" id="KW-1133">Transmembrane helix</keyword>
<dbReference type="Proteomes" id="UP000823674">
    <property type="component" value="Chromosome A09"/>
</dbReference>
<accession>A0ABQ7LGW5</accession>
<comment type="similarity">
    <text evidence="1">Belongs to the PHAF1 family.</text>
</comment>
<dbReference type="InterPro" id="IPR021788">
    <property type="entry name" value="CPP1-like"/>
</dbReference>
<sequence length="793" mass="89312">MKDYSKIGGKSTMQRTSRRLEGTAMGSTVFDLKPGVGIGPFYIGMRFLSKSLLRFFSFGTRGSVNHRYRTWKMTIGIGLRSAIACRFRILLIAYSISNRCILVHHNTVQPPISLIDDSDQFDRRWCCFSGMPICDAFGKIEQDPNVYDVVHVKYYDEDPLKLDVVISFPDHGFHLRFDPSSQRLRLIEIYDVKRLQMRYGNSTIGGPSTLATFVAVYALFGPTFPGIYDKERGVYALFYPGLSFEFPIPDQYTDCCHDGEVALPLEFSDGTTPVTCRVSIYDKSSDKKVGVGKLMDRASVPPLAPGSLYMEEVHVKLGKELYFTVGGQHMPFGASPQDVWTEIGRPCGIHPKQVDQMVIHSASDLRPKTTLCGDYFYNYFTRGFDILFDGETHKAKKFVLHTNYPGHADFNSYIKCNFVISVGEGETEANRGGNKITPSTNWEQVKEVLGECGPAAIQTQGSTSNPFGSTYVYGYKDVAFEVKDFSSDEERSYSHHNFVPVMMCVYLRGAKLRSSLPEMMTASGLTVTPPRFHFRWRTSQRTSQPITLIAKLNRLDASASPLLQRACLALPTQRNNAMIPRAMSSSFGDVADDSTAVFPRINVKDPYKRLGISRMASEDEIQGARNFLMQQYSGHKPSVDAIESAHDKIIMQKFRERKNPKIDITKKVREVRQSKAVNFVFERFQTPATAFLVKTAVTFAVLGALTVLFPTEEGPTLQVLLSVIATFYFIHQRLKKKLWSFLYGSGSFIFSWLIGTFLMVSVIPPFIKGPRGFEVMSSLLSYVLLWVSSSYLR</sequence>
<evidence type="ECO:0000313" key="4">
    <source>
        <dbReference type="Proteomes" id="UP000823674"/>
    </source>
</evidence>
<comment type="caution">
    <text evidence="3">The sequence shown here is derived from an EMBL/GenBank/DDBJ whole genome shotgun (WGS) entry which is preliminary data.</text>
</comment>
<dbReference type="EMBL" id="JADBGQ010000008">
    <property type="protein sequence ID" value="KAG5385816.1"/>
    <property type="molecule type" value="Genomic_DNA"/>
</dbReference>
<dbReference type="InterPro" id="IPR005373">
    <property type="entry name" value="PHAF1"/>
</dbReference>
<gene>
    <name evidence="3" type="primary">A09p056410.1_BraROA</name>
    <name evidence="3" type="ORF">IGI04_037286</name>
</gene>
<keyword evidence="2" id="KW-0472">Membrane</keyword>
<keyword evidence="4" id="KW-1185">Reference proteome</keyword>